<dbReference type="Pfam" id="PF06691">
    <property type="entry name" value="DUF1189"/>
    <property type="match status" value="1"/>
</dbReference>
<feature type="transmembrane region" description="Helical" evidence="1">
    <location>
        <begin position="158"/>
        <end position="189"/>
    </location>
</feature>
<evidence type="ECO:0000313" key="2">
    <source>
        <dbReference type="EMBL" id="MBZ5749756.1"/>
    </source>
</evidence>
<gene>
    <name evidence="2" type="ORF">K9V48_05765</name>
</gene>
<dbReference type="RefSeq" id="WP_224137666.1">
    <property type="nucleotide sequence ID" value="NZ_JAIQUM010000008.1"/>
</dbReference>
<dbReference type="EMBL" id="JAIQUM010000008">
    <property type="protein sequence ID" value="MBZ5749756.1"/>
    <property type="molecule type" value="Genomic_DNA"/>
</dbReference>
<keyword evidence="3" id="KW-1185">Reference proteome</keyword>
<organism evidence="2 3">
    <name type="scientific">Metabacillus rhizolycopersici</name>
    <dbReference type="NCBI Taxonomy" id="2875709"/>
    <lineage>
        <taxon>Bacteria</taxon>
        <taxon>Bacillati</taxon>
        <taxon>Bacillota</taxon>
        <taxon>Bacilli</taxon>
        <taxon>Bacillales</taxon>
        <taxon>Bacillaceae</taxon>
        <taxon>Metabacillus</taxon>
    </lineage>
</organism>
<proteinExistence type="predicted"/>
<sequence length="255" mass="29070">MNVFKQLFSSLYSPKLISTFRLQGIWKTILYVFILALLSTIPTAYHFSSGLTAGLKGIDQTLRNDLPFFSIEDHTLSAEADQPIEIKKDNFIIILDDTGTYGVDEVEAKRNAIGILKDRFVFVTNGQTQSYEYSLMNMSFSKQDIIEFSDQVNQFLPIFVSILCFVMYLFSSIVKFIEITILAIFGLAFKNSLQRVLTFKQVWILSAYATTLSTFFFFVMDSLQVVVPGGFLVNWFVHLIILYLTLKEIPSTKTA</sequence>
<name>A0ABS7UNL6_9BACI</name>
<evidence type="ECO:0000313" key="3">
    <source>
        <dbReference type="Proteomes" id="UP001165287"/>
    </source>
</evidence>
<feature type="transmembrane region" description="Helical" evidence="1">
    <location>
        <begin position="28"/>
        <end position="47"/>
    </location>
</feature>
<keyword evidence="1" id="KW-0472">Membrane</keyword>
<dbReference type="InterPro" id="IPR009574">
    <property type="entry name" value="DUF1189"/>
</dbReference>
<keyword evidence="1" id="KW-0812">Transmembrane</keyword>
<feature type="transmembrane region" description="Helical" evidence="1">
    <location>
        <begin position="225"/>
        <end position="246"/>
    </location>
</feature>
<protein>
    <submittedName>
        <fullName evidence="2">DUF1189 domain-containing protein</fullName>
    </submittedName>
</protein>
<keyword evidence="1" id="KW-1133">Transmembrane helix</keyword>
<accession>A0ABS7UNL6</accession>
<evidence type="ECO:0000256" key="1">
    <source>
        <dbReference type="SAM" id="Phobius"/>
    </source>
</evidence>
<reference evidence="2" key="1">
    <citation type="submission" date="2024-05" db="EMBL/GenBank/DDBJ databases">
        <title>Metabacillus sp. nov., isolated from the rhizosphere soil of tomato plants.</title>
        <authorList>
            <person name="Ma R."/>
        </authorList>
    </citation>
    <scope>NUCLEOTIDE SEQUENCE</scope>
    <source>
        <strain evidence="2">DBTR6</strain>
    </source>
</reference>
<comment type="caution">
    <text evidence="2">The sequence shown here is derived from an EMBL/GenBank/DDBJ whole genome shotgun (WGS) entry which is preliminary data.</text>
</comment>
<feature type="transmembrane region" description="Helical" evidence="1">
    <location>
        <begin position="201"/>
        <end position="219"/>
    </location>
</feature>
<dbReference type="Proteomes" id="UP001165287">
    <property type="component" value="Unassembled WGS sequence"/>
</dbReference>